<organism evidence="1 2">
    <name type="scientific">Sporisorium scitamineum</name>
    <dbReference type="NCBI Taxonomy" id="49012"/>
    <lineage>
        <taxon>Eukaryota</taxon>
        <taxon>Fungi</taxon>
        <taxon>Dikarya</taxon>
        <taxon>Basidiomycota</taxon>
        <taxon>Ustilaginomycotina</taxon>
        <taxon>Ustilaginomycetes</taxon>
        <taxon>Ustilaginales</taxon>
        <taxon>Ustilaginaceae</taxon>
        <taxon>Sporisorium</taxon>
    </lineage>
</organism>
<gene>
    <name evidence="1" type="primary">SSCI25210.1</name>
</gene>
<protein>
    <submittedName>
        <fullName evidence="1">Uncharacterized protein</fullName>
    </submittedName>
</protein>
<dbReference type="AlphaFoldDB" id="A0A0F7RWW2"/>
<dbReference type="EMBL" id="CCFA01001329">
    <property type="protein sequence ID" value="CDR99604.1"/>
    <property type="molecule type" value="Genomic_DNA"/>
</dbReference>
<proteinExistence type="predicted"/>
<sequence>MSGSVQPLGEICNKRYRSMLTTDSSPLLTGNMPKSKLPIL</sequence>
<evidence type="ECO:0000313" key="2">
    <source>
        <dbReference type="Proteomes" id="UP000242770"/>
    </source>
</evidence>
<name>A0A0F7RWW2_9BASI</name>
<reference evidence="2" key="1">
    <citation type="submission" date="2014-06" db="EMBL/GenBank/DDBJ databases">
        <authorList>
            <person name="Berkman P.J."/>
        </authorList>
    </citation>
    <scope>NUCLEOTIDE SEQUENCE [LARGE SCALE GENOMIC DNA]</scope>
</reference>
<keyword evidence="2" id="KW-1185">Reference proteome</keyword>
<evidence type="ECO:0000313" key="1">
    <source>
        <dbReference type="EMBL" id="CDR99604.1"/>
    </source>
</evidence>
<accession>A0A0F7RWW2</accession>
<dbReference type="Proteomes" id="UP000242770">
    <property type="component" value="Unassembled WGS sequence"/>
</dbReference>